<evidence type="ECO:0000256" key="1">
    <source>
        <dbReference type="SAM" id="MobiDB-lite"/>
    </source>
</evidence>
<keyword evidence="3" id="KW-1185">Reference proteome</keyword>
<evidence type="ECO:0008006" key="4">
    <source>
        <dbReference type="Google" id="ProtNLM"/>
    </source>
</evidence>
<feature type="non-terminal residue" evidence="2">
    <location>
        <position position="1"/>
    </location>
</feature>
<sequence>SYTVEYPFRFLIKTDNKALEFIFKRSGKKTPLRIERWAIRLNEYDFKKPLETQCDGGKKSNVELFVNYVFEQSVPSSITNEEVAKETANDPVLQELIGRIRGKKVNSYKRLSKNFDNVFHELTVTELNSFLGTYRTTPHSSTWVPPASLIFRFCNTSKLTTIKQNEFESNDLDRKARENDENAKFKMKEYAEKKLRCRRSDLEVEDLVWYKRLQSKGSLIAAKSSTGEQVTRNSSFFKKIEGKLENSSEPNLEEEVESPGEASGTLPRRSSRFGPGHIDKLQLNREKFGI</sequence>
<name>A0A814P9G9_9BILA</name>
<feature type="compositionally biased region" description="Basic and acidic residues" evidence="1">
    <location>
        <begin position="277"/>
        <end position="290"/>
    </location>
</feature>
<accession>A0A814P9G9</accession>
<dbReference type="EMBL" id="CAJNOC010007590">
    <property type="protein sequence ID" value="CAF1101677.1"/>
    <property type="molecule type" value="Genomic_DNA"/>
</dbReference>
<comment type="caution">
    <text evidence="2">The sequence shown here is derived from an EMBL/GenBank/DDBJ whole genome shotgun (WGS) entry which is preliminary data.</text>
</comment>
<proteinExistence type="predicted"/>
<dbReference type="AlphaFoldDB" id="A0A814P9G9"/>
<dbReference type="Proteomes" id="UP000663879">
    <property type="component" value="Unassembled WGS sequence"/>
</dbReference>
<protein>
    <recommendedName>
        <fullName evidence="4">Reverse transcriptase RNase H-like domain-containing protein</fullName>
    </recommendedName>
</protein>
<evidence type="ECO:0000313" key="3">
    <source>
        <dbReference type="Proteomes" id="UP000663879"/>
    </source>
</evidence>
<evidence type="ECO:0000313" key="2">
    <source>
        <dbReference type="EMBL" id="CAF1101677.1"/>
    </source>
</evidence>
<dbReference type="PANTHER" id="PTHR37984:SF5">
    <property type="entry name" value="PROTEIN NYNRIN-LIKE"/>
    <property type="match status" value="1"/>
</dbReference>
<reference evidence="2" key="1">
    <citation type="submission" date="2021-02" db="EMBL/GenBank/DDBJ databases">
        <authorList>
            <person name="Nowell W R."/>
        </authorList>
    </citation>
    <scope>NUCLEOTIDE SEQUENCE</scope>
    <source>
        <strain evidence="2">Ploen Becks lab</strain>
    </source>
</reference>
<dbReference type="InterPro" id="IPR050951">
    <property type="entry name" value="Retrovirus_Pol_polyprotein"/>
</dbReference>
<gene>
    <name evidence="2" type="ORF">OXX778_LOCUS21181</name>
</gene>
<dbReference type="OrthoDB" id="6104117at2759"/>
<organism evidence="2 3">
    <name type="scientific">Brachionus calyciflorus</name>
    <dbReference type="NCBI Taxonomy" id="104777"/>
    <lineage>
        <taxon>Eukaryota</taxon>
        <taxon>Metazoa</taxon>
        <taxon>Spiralia</taxon>
        <taxon>Gnathifera</taxon>
        <taxon>Rotifera</taxon>
        <taxon>Eurotatoria</taxon>
        <taxon>Monogononta</taxon>
        <taxon>Pseudotrocha</taxon>
        <taxon>Ploima</taxon>
        <taxon>Brachionidae</taxon>
        <taxon>Brachionus</taxon>
    </lineage>
</organism>
<dbReference type="PANTHER" id="PTHR37984">
    <property type="entry name" value="PROTEIN CBG26694"/>
    <property type="match status" value="1"/>
</dbReference>
<feature type="region of interest" description="Disordered" evidence="1">
    <location>
        <begin position="244"/>
        <end position="290"/>
    </location>
</feature>